<evidence type="ECO:0000313" key="3">
    <source>
        <dbReference type="Proteomes" id="UP001317191"/>
    </source>
</evidence>
<comment type="function">
    <text evidence="1">Could be involved in insertion of integral membrane proteins into the membrane.</text>
</comment>
<dbReference type="Proteomes" id="UP001317191">
    <property type="component" value="Unassembled WGS sequence"/>
</dbReference>
<gene>
    <name evidence="2" type="primary">yidD</name>
    <name evidence="2" type="ORF">NAT50_04380</name>
</gene>
<keyword evidence="3" id="KW-1185">Reference proteome</keyword>
<organism evidence="2 3">
    <name type="scientific">Flavobacterium luminosum</name>
    <dbReference type="NCBI Taxonomy" id="2949086"/>
    <lineage>
        <taxon>Bacteria</taxon>
        <taxon>Pseudomonadati</taxon>
        <taxon>Bacteroidota</taxon>
        <taxon>Flavobacteriia</taxon>
        <taxon>Flavobacteriales</taxon>
        <taxon>Flavobacteriaceae</taxon>
        <taxon>Flavobacterium</taxon>
    </lineage>
</organism>
<keyword evidence="1" id="KW-0472">Membrane</keyword>
<dbReference type="Pfam" id="PF01809">
    <property type="entry name" value="YidD"/>
    <property type="match status" value="1"/>
</dbReference>
<comment type="caution">
    <text evidence="2">The sequence shown here is derived from an EMBL/GenBank/DDBJ whole genome shotgun (WGS) entry which is preliminary data.</text>
</comment>
<dbReference type="PANTHER" id="PTHR33383">
    <property type="entry name" value="MEMBRANE PROTEIN INSERTION EFFICIENCY FACTOR-RELATED"/>
    <property type="match status" value="1"/>
</dbReference>
<dbReference type="RefSeq" id="WP_250591846.1">
    <property type="nucleotide sequence ID" value="NZ_JAMLJM010000002.1"/>
</dbReference>
<evidence type="ECO:0000256" key="1">
    <source>
        <dbReference type="HAMAP-Rule" id="MF_00386"/>
    </source>
</evidence>
<dbReference type="InterPro" id="IPR002696">
    <property type="entry name" value="Membr_insert_effic_factor_YidD"/>
</dbReference>
<dbReference type="NCBIfam" id="TIGR00278">
    <property type="entry name" value="membrane protein insertion efficiency factor YidD"/>
    <property type="match status" value="1"/>
</dbReference>
<comment type="subcellular location">
    <subcellularLocation>
        <location evidence="1">Cell membrane</location>
        <topology evidence="1">Peripheral membrane protein</topology>
        <orientation evidence="1">Cytoplasmic side</orientation>
    </subcellularLocation>
</comment>
<evidence type="ECO:0000313" key="2">
    <source>
        <dbReference type="EMBL" id="MCL9808590.1"/>
    </source>
</evidence>
<dbReference type="SMART" id="SM01234">
    <property type="entry name" value="Haemolytic"/>
    <property type="match status" value="1"/>
</dbReference>
<comment type="similarity">
    <text evidence="1">Belongs to the UPF0161 family.</text>
</comment>
<keyword evidence="1" id="KW-1003">Cell membrane</keyword>
<protein>
    <recommendedName>
        <fullName evidence="1">Putative membrane protein insertion efficiency factor</fullName>
    </recommendedName>
</protein>
<proteinExistence type="inferred from homology"/>
<dbReference type="EMBL" id="JAMLJM010000002">
    <property type="protein sequence ID" value="MCL9808590.1"/>
    <property type="molecule type" value="Genomic_DNA"/>
</dbReference>
<sequence>MKKILIAPFIFLVRFYQVVISPLTPAACRYHPTCSQYMIEALKKHGLWKGLYLGIKRILSCHPWGGSGYDPVP</sequence>
<name>A0ABT0TMJ5_9FLAO</name>
<dbReference type="HAMAP" id="MF_00386">
    <property type="entry name" value="UPF0161_YidD"/>
    <property type="match status" value="1"/>
</dbReference>
<reference evidence="2 3" key="1">
    <citation type="submission" date="2022-05" db="EMBL/GenBank/DDBJ databases">
        <title>Flavobacterium sp., isolated from activated sludge.</title>
        <authorList>
            <person name="Ran Q."/>
        </authorList>
    </citation>
    <scope>NUCLEOTIDE SEQUENCE [LARGE SCALE GENOMIC DNA]</scope>
    <source>
        <strain evidence="2 3">HXWNR70</strain>
    </source>
</reference>
<dbReference type="PANTHER" id="PTHR33383:SF1">
    <property type="entry name" value="MEMBRANE PROTEIN INSERTION EFFICIENCY FACTOR-RELATED"/>
    <property type="match status" value="1"/>
</dbReference>
<accession>A0ABT0TMJ5</accession>